<keyword evidence="1" id="KW-0472">Membrane</keyword>
<name>A0A6C0CKR6_9ZZZZ</name>
<dbReference type="EMBL" id="MN739453">
    <property type="protein sequence ID" value="QHT05376.1"/>
    <property type="molecule type" value="Genomic_DNA"/>
</dbReference>
<keyword evidence="1" id="KW-1133">Transmembrane helix</keyword>
<reference evidence="2" key="1">
    <citation type="journal article" date="2020" name="Nature">
        <title>Giant virus diversity and host interactions through global metagenomics.</title>
        <authorList>
            <person name="Schulz F."/>
            <person name="Roux S."/>
            <person name="Paez-Espino D."/>
            <person name="Jungbluth S."/>
            <person name="Walsh D.A."/>
            <person name="Denef V.J."/>
            <person name="McMahon K.D."/>
            <person name="Konstantinidis K.T."/>
            <person name="Eloe-Fadrosh E.A."/>
            <person name="Kyrpides N.C."/>
            <person name="Woyke T."/>
        </authorList>
    </citation>
    <scope>NUCLEOTIDE SEQUENCE</scope>
    <source>
        <strain evidence="2">GVMAG-M-3300021375-17</strain>
    </source>
</reference>
<evidence type="ECO:0000313" key="2">
    <source>
        <dbReference type="EMBL" id="QHT05376.1"/>
    </source>
</evidence>
<dbReference type="AlphaFoldDB" id="A0A6C0CKR6"/>
<evidence type="ECO:0000256" key="1">
    <source>
        <dbReference type="SAM" id="Phobius"/>
    </source>
</evidence>
<accession>A0A6C0CKR6</accession>
<keyword evidence="1" id="KW-0812">Transmembrane</keyword>
<protein>
    <submittedName>
        <fullName evidence="2">Uncharacterized protein</fullName>
    </submittedName>
</protein>
<feature type="transmembrane region" description="Helical" evidence="1">
    <location>
        <begin position="37"/>
        <end position="59"/>
    </location>
</feature>
<organism evidence="2">
    <name type="scientific">viral metagenome</name>
    <dbReference type="NCBI Taxonomy" id="1070528"/>
    <lineage>
        <taxon>unclassified sequences</taxon>
        <taxon>metagenomes</taxon>
        <taxon>organismal metagenomes</taxon>
    </lineage>
</organism>
<proteinExistence type="predicted"/>
<sequence length="106" mass="12724">MNYNNYIAPSLIDNNTGNYIYDTLHRCHENRVKLYSYFFNGMIICFFFILGGITLYLCFCRKLTDSEKQEKMVNDQKMILEKIKALREQKQTYYNPETFTNLPLIH</sequence>